<sequence length="128" mass="14212">MKEAAFFETIEAAFPTGGYEKAQTNAISGSHYEVVSRSLRSDRAGMDEPWLLFLILPRVTRLVQPLLHVGDWIESLTARLDSTVGLFFYGILAQLGRRFLPIASVGLKVMCGLGKAIRGKRLCHSILF</sequence>
<dbReference type="AlphaFoldDB" id="A0AAV4W6J0"/>
<dbReference type="EMBL" id="BPLQ01014217">
    <property type="protein sequence ID" value="GIY78272.1"/>
    <property type="molecule type" value="Genomic_DNA"/>
</dbReference>
<evidence type="ECO:0000313" key="2">
    <source>
        <dbReference type="Proteomes" id="UP001054837"/>
    </source>
</evidence>
<evidence type="ECO:0000313" key="1">
    <source>
        <dbReference type="EMBL" id="GIY78272.1"/>
    </source>
</evidence>
<reference evidence="1 2" key="1">
    <citation type="submission" date="2021-06" db="EMBL/GenBank/DDBJ databases">
        <title>Caerostris darwini draft genome.</title>
        <authorList>
            <person name="Kono N."/>
            <person name="Arakawa K."/>
        </authorList>
    </citation>
    <scope>NUCLEOTIDE SEQUENCE [LARGE SCALE GENOMIC DNA]</scope>
</reference>
<organism evidence="1 2">
    <name type="scientific">Caerostris darwini</name>
    <dbReference type="NCBI Taxonomy" id="1538125"/>
    <lineage>
        <taxon>Eukaryota</taxon>
        <taxon>Metazoa</taxon>
        <taxon>Ecdysozoa</taxon>
        <taxon>Arthropoda</taxon>
        <taxon>Chelicerata</taxon>
        <taxon>Arachnida</taxon>
        <taxon>Araneae</taxon>
        <taxon>Araneomorphae</taxon>
        <taxon>Entelegynae</taxon>
        <taxon>Araneoidea</taxon>
        <taxon>Araneidae</taxon>
        <taxon>Caerostris</taxon>
    </lineage>
</organism>
<comment type="caution">
    <text evidence="1">The sequence shown here is derived from an EMBL/GenBank/DDBJ whole genome shotgun (WGS) entry which is preliminary data.</text>
</comment>
<proteinExistence type="predicted"/>
<protein>
    <submittedName>
        <fullName evidence="1">Uncharacterized protein</fullName>
    </submittedName>
</protein>
<dbReference type="Proteomes" id="UP001054837">
    <property type="component" value="Unassembled WGS sequence"/>
</dbReference>
<name>A0AAV4W6J0_9ARAC</name>
<accession>A0AAV4W6J0</accession>
<gene>
    <name evidence="1" type="ORF">CDAR_223431</name>
</gene>
<keyword evidence="2" id="KW-1185">Reference proteome</keyword>